<evidence type="ECO:0000256" key="6">
    <source>
        <dbReference type="RuleBase" id="RU362006"/>
    </source>
</evidence>
<dbReference type="Proteomes" id="UP000620104">
    <property type="component" value="Unassembled WGS sequence"/>
</dbReference>
<dbReference type="InterPro" id="IPR004345">
    <property type="entry name" value="TB2_DP1_HVA22"/>
</dbReference>
<dbReference type="OrthoDB" id="10009287at2759"/>
<evidence type="ECO:0000256" key="2">
    <source>
        <dbReference type="ARBA" id="ARBA00008573"/>
    </source>
</evidence>
<accession>A0A8H3TWC2</accession>
<keyword evidence="4 6" id="KW-1133">Transmembrane helix</keyword>
<dbReference type="AlphaFoldDB" id="A0A8H3TWC2"/>
<protein>
    <recommendedName>
        <fullName evidence="6">Protein YOP1</fullName>
    </recommendedName>
</protein>
<comment type="caution">
    <text evidence="7">The sequence shown here is derived from an EMBL/GenBank/DDBJ whole genome shotgun (WGS) entry which is preliminary data.</text>
</comment>
<dbReference type="Pfam" id="PF03134">
    <property type="entry name" value="TB2_DP1_HVA22"/>
    <property type="match status" value="1"/>
</dbReference>
<comment type="caution">
    <text evidence="6">Lacks conserved residue(s) required for the propagation of feature annotation.</text>
</comment>
<evidence type="ECO:0000256" key="4">
    <source>
        <dbReference type="ARBA" id="ARBA00022989"/>
    </source>
</evidence>
<gene>
    <name evidence="7" type="ORF">NliqN6_4744</name>
</gene>
<feature type="transmembrane region" description="Helical" evidence="6">
    <location>
        <begin position="126"/>
        <end position="146"/>
    </location>
</feature>
<comment type="subcellular location">
    <subcellularLocation>
        <location evidence="1 6">Membrane</location>
        <topology evidence="1 6">Multi-pass membrane protein</topology>
    </subcellularLocation>
</comment>
<feature type="transmembrane region" description="Helical" evidence="6">
    <location>
        <begin position="152"/>
        <end position="169"/>
    </location>
</feature>
<keyword evidence="5 6" id="KW-0472">Membrane</keyword>
<sequence length="218" mass="24501">MLTPLTASSSPRMSTAQQPQVRAQQASNQLLSHPFAQQAMSVANGQLKQLDRQLSQYPALNNFEAQTKIPKVYAILGFGGFAAFCIFFNVFGLAQLITYFVGFALPAYFSCRALDSPGRDDDTQWLTYWVVFGLINFIESAGLRIVLYYVPFYFLFKTIFLVWLMLPSTRGAEVMWRSFVQPMYRSYSGKIHGNTPTSGYATTTTSFNTASTEHIKSL</sequence>
<organism evidence="7 8">
    <name type="scientific">Naganishia liquefaciens</name>
    <dbReference type="NCBI Taxonomy" id="104408"/>
    <lineage>
        <taxon>Eukaryota</taxon>
        <taxon>Fungi</taxon>
        <taxon>Dikarya</taxon>
        <taxon>Basidiomycota</taxon>
        <taxon>Agaricomycotina</taxon>
        <taxon>Tremellomycetes</taxon>
        <taxon>Filobasidiales</taxon>
        <taxon>Filobasidiaceae</taxon>
        <taxon>Naganishia</taxon>
    </lineage>
</organism>
<dbReference type="EMBL" id="BLZA01000030">
    <property type="protein sequence ID" value="GHJ88342.1"/>
    <property type="molecule type" value="Genomic_DNA"/>
</dbReference>
<keyword evidence="8" id="KW-1185">Reference proteome</keyword>
<name>A0A8H3TWC2_9TREE</name>
<comment type="similarity">
    <text evidence="2 6">Belongs to the DP1 family.</text>
</comment>
<feature type="transmembrane region" description="Helical" evidence="6">
    <location>
        <begin position="72"/>
        <end position="90"/>
    </location>
</feature>
<evidence type="ECO:0000256" key="5">
    <source>
        <dbReference type="ARBA" id="ARBA00023136"/>
    </source>
</evidence>
<evidence type="ECO:0000256" key="3">
    <source>
        <dbReference type="ARBA" id="ARBA00022692"/>
    </source>
</evidence>
<proteinExistence type="inferred from homology"/>
<keyword evidence="3 6" id="KW-0812">Transmembrane</keyword>
<evidence type="ECO:0000313" key="7">
    <source>
        <dbReference type="EMBL" id="GHJ88342.1"/>
    </source>
</evidence>
<dbReference type="GO" id="GO:0016020">
    <property type="term" value="C:membrane"/>
    <property type="evidence" value="ECO:0007669"/>
    <property type="project" value="UniProtKB-SubCell"/>
</dbReference>
<dbReference type="PANTHER" id="PTHR12300">
    <property type="entry name" value="HVA22-LIKE PROTEINS"/>
    <property type="match status" value="1"/>
</dbReference>
<reference evidence="7" key="1">
    <citation type="submission" date="2020-07" db="EMBL/GenBank/DDBJ databases">
        <title>Draft Genome Sequence of a Deep-Sea Yeast, Naganishia (Cryptococcus) liquefaciens strain N6.</title>
        <authorList>
            <person name="Han Y.W."/>
            <person name="Kajitani R."/>
            <person name="Morimoto H."/>
            <person name="Parhat M."/>
            <person name="Tsubouchi H."/>
            <person name="Bakenova O."/>
            <person name="Ogata M."/>
            <person name="Argunhan B."/>
            <person name="Aoki R."/>
            <person name="Kajiwara S."/>
            <person name="Itoh T."/>
            <person name="Iwasaki H."/>
        </authorList>
    </citation>
    <scope>NUCLEOTIDE SEQUENCE</scope>
    <source>
        <strain evidence="7">N6</strain>
    </source>
</reference>
<evidence type="ECO:0000313" key="8">
    <source>
        <dbReference type="Proteomes" id="UP000620104"/>
    </source>
</evidence>
<evidence type="ECO:0000256" key="1">
    <source>
        <dbReference type="ARBA" id="ARBA00004141"/>
    </source>
</evidence>
<dbReference type="PANTHER" id="PTHR12300:SF161">
    <property type="entry name" value="RECEPTOR EXPRESSION-ENHANCING PROTEIN"/>
    <property type="match status" value="1"/>
</dbReference>